<dbReference type="AlphaFoldDB" id="A0A2T7BH16"/>
<dbReference type="InterPro" id="IPR016174">
    <property type="entry name" value="Di-haem_cyt_TM"/>
</dbReference>
<evidence type="ECO:0000259" key="7">
    <source>
        <dbReference type="Pfam" id="PF01292"/>
    </source>
</evidence>
<dbReference type="Pfam" id="PF01292">
    <property type="entry name" value="Ni_hydr_CYTB"/>
    <property type="match status" value="1"/>
</dbReference>
<name>A0A2T7BH16_9BACT</name>
<reference evidence="8 9" key="1">
    <citation type="submission" date="2018-04" db="EMBL/GenBank/DDBJ databases">
        <title>Chitinophaga fuyangensis sp. nov., isolated from soil in a chemical factory.</title>
        <authorList>
            <person name="Chen K."/>
        </authorList>
    </citation>
    <scope>NUCLEOTIDE SEQUENCE [LARGE SCALE GENOMIC DNA]</scope>
    <source>
        <strain evidence="8 9">LY-1</strain>
    </source>
</reference>
<sequence>MPDLSPFYLKHMKATTVHKYLHWSIALCVCFMVITIAWEPLRQWHVTTGYGLIALYLLRVVLTKLRGTGYTPPFARSAPMLQRVEGWLYMLFYAGLAVALYTGYMRVHGPESLVESMLWVHIKSMYYLVVFILAQVGYAVLAETSWFSRAVYSKG</sequence>
<dbReference type="OrthoDB" id="5615941at2"/>
<accession>A0A2T7BH16</accession>
<feature type="domain" description="Cytochrome b561 bacterial/Ni-hydrogenase" evidence="7">
    <location>
        <begin position="16"/>
        <end position="143"/>
    </location>
</feature>
<feature type="transmembrane region" description="Helical" evidence="6">
    <location>
        <begin position="86"/>
        <end position="104"/>
    </location>
</feature>
<keyword evidence="4 6" id="KW-1133">Transmembrane helix</keyword>
<dbReference type="GO" id="GO:0005886">
    <property type="term" value="C:plasma membrane"/>
    <property type="evidence" value="ECO:0007669"/>
    <property type="project" value="UniProtKB-SubCell"/>
</dbReference>
<dbReference type="EMBL" id="QCYK01000002">
    <property type="protein sequence ID" value="PUZ25568.1"/>
    <property type="molecule type" value="Genomic_DNA"/>
</dbReference>
<protein>
    <recommendedName>
        <fullName evidence="7">Cytochrome b561 bacterial/Ni-hydrogenase domain-containing protein</fullName>
    </recommendedName>
</protein>
<keyword evidence="2" id="KW-1003">Cell membrane</keyword>
<dbReference type="Proteomes" id="UP000244450">
    <property type="component" value="Unassembled WGS sequence"/>
</dbReference>
<evidence type="ECO:0000256" key="2">
    <source>
        <dbReference type="ARBA" id="ARBA00022475"/>
    </source>
</evidence>
<evidence type="ECO:0000313" key="8">
    <source>
        <dbReference type="EMBL" id="PUZ25568.1"/>
    </source>
</evidence>
<organism evidence="8 9">
    <name type="scientific">Chitinophaga parva</name>
    <dbReference type="NCBI Taxonomy" id="2169414"/>
    <lineage>
        <taxon>Bacteria</taxon>
        <taxon>Pseudomonadati</taxon>
        <taxon>Bacteroidota</taxon>
        <taxon>Chitinophagia</taxon>
        <taxon>Chitinophagales</taxon>
        <taxon>Chitinophagaceae</taxon>
        <taxon>Chitinophaga</taxon>
    </lineage>
</organism>
<keyword evidence="9" id="KW-1185">Reference proteome</keyword>
<dbReference type="InterPro" id="IPR011577">
    <property type="entry name" value="Cyt_b561_bac/Ni-Hgenase"/>
</dbReference>
<evidence type="ECO:0000256" key="3">
    <source>
        <dbReference type="ARBA" id="ARBA00022692"/>
    </source>
</evidence>
<feature type="transmembrane region" description="Helical" evidence="6">
    <location>
        <begin position="124"/>
        <end position="141"/>
    </location>
</feature>
<dbReference type="GO" id="GO:0022904">
    <property type="term" value="P:respiratory electron transport chain"/>
    <property type="evidence" value="ECO:0007669"/>
    <property type="project" value="InterPro"/>
</dbReference>
<evidence type="ECO:0000256" key="5">
    <source>
        <dbReference type="ARBA" id="ARBA00023136"/>
    </source>
</evidence>
<evidence type="ECO:0000256" key="6">
    <source>
        <dbReference type="SAM" id="Phobius"/>
    </source>
</evidence>
<keyword evidence="3 6" id="KW-0812">Transmembrane</keyword>
<feature type="transmembrane region" description="Helical" evidence="6">
    <location>
        <begin position="44"/>
        <end position="65"/>
    </location>
</feature>
<dbReference type="SUPFAM" id="SSF81342">
    <property type="entry name" value="Transmembrane di-heme cytochromes"/>
    <property type="match status" value="1"/>
</dbReference>
<comment type="subcellular location">
    <subcellularLocation>
        <location evidence="1">Cell membrane</location>
        <topology evidence="1">Multi-pass membrane protein</topology>
    </subcellularLocation>
</comment>
<evidence type="ECO:0000256" key="1">
    <source>
        <dbReference type="ARBA" id="ARBA00004651"/>
    </source>
</evidence>
<dbReference type="GO" id="GO:0009055">
    <property type="term" value="F:electron transfer activity"/>
    <property type="evidence" value="ECO:0007669"/>
    <property type="project" value="InterPro"/>
</dbReference>
<feature type="transmembrane region" description="Helical" evidence="6">
    <location>
        <begin position="20"/>
        <end position="38"/>
    </location>
</feature>
<evidence type="ECO:0000256" key="4">
    <source>
        <dbReference type="ARBA" id="ARBA00022989"/>
    </source>
</evidence>
<gene>
    <name evidence="8" type="ORF">DCC81_14905</name>
</gene>
<keyword evidence="5 6" id="KW-0472">Membrane</keyword>
<evidence type="ECO:0000313" key="9">
    <source>
        <dbReference type="Proteomes" id="UP000244450"/>
    </source>
</evidence>
<comment type="caution">
    <text evidence="8">The sequence shown here is derived from an EMBL/GenBank/DDBJ whole genome shotgun (WGS) entry which is preliminary data.</text>
</comment>
<proteinExistence type="predicted"/>